<reference evidence="2 3" key="1">
    <citation type="submission" date="2016-11" db="EMBL/GenBank/DDBJ databases">
        <authorList>
            <consortium name="Pathogen Informatics"/>
        </authorList>
    </citation>
    <scope>NUCLEOTIDE SEQUENCE [LARGE SCALE GENOMIC DNA]</scope>
    <source>
        <strain evidence="2 3">968</strain>
    </source>
</reference>
<comment type="caution">
    <text evidence="2">The sequence shown here is derived from an EMBL/GenBank/DDBJ whole genome shotgun (WGS) entry which is preliminary data.</text>
</comment>
<dbReference type="Proteomes" id="UP000185183">
    <property type="component" value="Unassembled WGS sequence"/>
</dbReference>
<feature type="domain" description="PIN like" evidence="1">
    <location>
        <begin position="29"/>
        <end position="257"/>
    </location>
</feature>
<dbReference type="RefSeq" id="WP_074357710.1">
    <property type="nucleotide sequence ID" value="NZ_FSCP01000003.1"/>
</dbReference>
<evidence type="ECO:0000259" key="1">
    <source>
        <dbReference type="Pfam" id="PF18476"/>
    </source>
</evidence>
<dbReference type="EMBL" id="FSFA01000002">
    <property type="protein sequence ID" value="SHX16426.1"/>
    <property type="molecule type" value="Genomic_DNA"/>
</dbReference>
<gene>
    <name evidence="2" type="ORF">SAMEA2275694_01648</name>
</gene>
<accession>A0A9Q7SCV0</accession>
<evidence type="ECO:0000313" key="3">
    <source>
        <dbReference type="Proteomes" id="UP000185183"/>
    </source>
</evidence>
<proteinExistence type="predicted"/>
<organism evidence="2 3">
    <name type="scientific">Mycobacteroides abscessus subsp. bolletii</name>
    <dbReference type="NCBI Taxonomy" id="319705"/>
    <lineage>
        <taxon>Bacteria</taxon>
        <taxon>Bacillati</taxon>
        <taxon>Actinomycetota</taxon>
        <taxon>Actinomycetes</taxon>
        <taxon>Mycobacteriales</taxon>
        <taxon>Mycobacteriaceae</taxon>
        <taxon>Mycobacteroides</taxon>
        <taxon>Mycobacteroides abscessus</taxon>
    </lineage>
</organism>
<dbReference type="Pfam" id="PF18476">
    <property type="entry name" value="PIN_8"/>
    <property type="match status" value="1"/>
</dbReference>
<dbReference type="InterPro" id="IPR041578">
    <property type="entry name" value="PIN_8"/>
</dbReference>
<sequence length="421" mass="46632">MSRGGLYSGFESYRVLTTEDIQSALKNGIVALDTNVLLNLYRYNEQTVDDLLAVASAVGERLFVPHQVVREFWRNRQGVIAGLGSASKDAQNALTKNATSTKDAITRWAKSVALPDEQCQQLVESVDDFYEELRNHVGNEPVKVSPHAPTSRDELLTKLESLLENSVGPALAQEDWDCAVKEGERRVAKSIPPGYMDVEKLDSDLPEGASGDYIIWKQLRIEGSSQQRDLVLVTADTKEDWWNRTARGDIVGPRCELIEEYLQEAHARFFLLEPADLLKHASALGVGTNPESVQDIERVRDEKPTWAPWTTEAVTAVIAELDAQGHVQAEVIREAIDNGGKISRERVYELDNRDESQMLRGFTRPVKRVTAELQADGLVPLGVVSLLHAVYDSGVKSSHFAVPHEVVELLSETSPLNPSVG</sequence>
<name>A0A9Q7SCV0_9MYCO</name>
<dbReference type="AlphaFoldDB" id="A0A9Q7SCV0"/>
<evidence type="ECO:0000313" key="2">
    <source>
        <dbReference type="EMBL" id="SHX16426.1"/>
    </source>
</evidence>
<protein>
    <recommendedName>
        <fullName evidence="1">PIN like domain-containing protein</fullName>
    </recommendedName>
</protein>